<keyword evidence="2" id="KW-0175">Coiled coil</keyword>
<dbReference type="PANTHER" id="PTHR10331">
    <property type="entry name" value="T COMPLEX PROTEIN 10"/>
    <property type="match status" value="1"/>
</dbReference>
<proteinExistence type="inferred from homology"/>
<dbReference type="Gene3D" id="1.20.5.340">
    <property type="match status" value="1"/>
</dbReference>
<evidence type="ECO:0000313" key="5">
    <source>
        <dbReference type="WBParaSite" id="TMUE_2000008354.1"/>
    </source>
</evidence>
<evidence type="ECO:0000256" key="1">
    <source>
        <dbReference type="ARBA" id="ARBA00005627"/>
    </source>
</evidence>
<dbReference type="GO" id="GO:0005814">
    <property type="term" value="C:centriole"/>
    <property type="evidence" value="ECO:0007669"/>
    <property type="project" value="TreeGrafter"/>
</dbReference>
<dbReference type="PANTHER" id="PTHR10331:SF6">
    <property type="entry name" value="SPINDLE ASSEMBLY ABNORMAL 4"/>
    <property type="match status" value="1"/>
</dbReference>
<dbReference type="AlphaFoldDB" id="A0A5S6QMG6"/>
<dbReference type="InterPro" id="IPR009852">
    <property type="entry name" value="CENPJ_C_dom"/>
</dbReference>
<name>A0A5S6QMG6_TRIMR</name>
<evidence type="ECO:0000256" key="2">
    <source>
        <dbReference type="SAM" id="Coils"/>
    </source>
</evidence>
<comment type="similarity">
    <text evidence="1">Belongs to the TCP10 family.</text>
</comment>
<evidence type="ECO:0000259" key="3">
    <source>
        <dbReference type="Pfam" id="PF07202"/>
    </source>
</evidence>
<evidence type="ECO:0000313" key="4">
    <source>
        <dbReference type="Proteomes" id="UP000046395"/>
    </source>
</evidence>
<dbReference type="InterPro" id="IPR026581">
    <property type="entry name" value="TCP10L/CENPJ"/>
</dbReference>
<dbReference type="STRING" id="70415.A0A5S6QMG6"/>
<dbReference type="Pfam" id="PF07202">
    <property type="entry name" value="Tcp10_C"/>
    <property type="match status" value="1"/>
</dbReference>
<dbReference type="GO" id="GO:0061511">
    <property type="term" value="P:centriole elongation"/>
    <property type="evidence" value="ECO:0007669"/>
    <property type="project" value="TreeGrafter"/>
</dbReference>
<organism evidence="4 5">
    <name type="scientific">Trichuris muris</name>
    <name type="common">Mouse whipworm</name>
    <dbReference type="NCBI Taxonomy" id="70415"/>
    <lineage>
        <taxon>Eukaryota</taxon>
        <taxon>Metazoa</taxon>
        <taxon>Ecdysozoa</taxon>
        <taxon>Nematoda</taxon>
        <taxon>Enoplea</taxon>
        <taxon>Dorylaimia</taxon>
        <taxon>Trichinellida</taxon>
        <taxon>Trichuridae</taxon>
        <taxon>Trichuris</taxon>
    </lineage>
</organism>
<sequence length="642" mass="72435">MSGPAPFPFLRRGDGMKKYSKVQYPTYKRANNRATTDHVDLDRVTSLSSAVDSPAQENNTGNSLSFAVSSPSTSCLQAMENIEVKQFELLEKLAQELSLSDSSAYVRLLNGVCMPGGLETTSENAAGQLPNEFHDVPSSSASPLRTVNQPLDDRASLNQLNSNTMSERSLEGLKSSSNMQTAFKFAWDQQNGKAAKSLPKQPLEPTAVQPSISTADDSIAMQKRLECMVEQLEMDAQEVENVQTILAKKSTLLESEKLQLEKEKADFKKEKEEHMKIINNERQFLRQQQKATHKKDTDVIAVLKQQISDLQNEICDKEARCSGLRSRIRTLESELNSCKGDLTRWREKHSHLEETNVRLDQENTLLRLKLRNVRNGEPAPDAEATALLVHDKVKGIQRSSLAKKSYTKAPTDKSVRFLLPDEESHFVRTENRAVQTDLDRLRQLPTVVPSVIVHEEYNSLNNPADECNTDTMRPPSKTFERVRADGSVESVYANGTVQEVSADGQIVTYHYSNGDSRRFLPDGSEVYLFRYGRMETHHLDGRIEIEFPKNSSSMTVFPDGRQSRRFADGTVAERDLDGTETFSFKDGSKEIRHKDYVRRDFPNGDVKFKHADGTEETRYANGRLRVKDPNGKVIRDEVIARR</sequence>
<feature type="domain" description="Centromere protein J C-terminal" evidence="3">
    <location>
        <begin position="558"/>
        <end position="591"/>
    </location>
</feature>
<dbReference type="GO" id="GO:0005813">
    <property type="term" value="C:centrosome"/>
    <property type="evidence" value="ECO:0007669"/>
    <property type="project" value="TreeGrafter"/>
</dbReference>
<dbReference type="Proteomes" id="UP000046395">
    <property type="component" value="Unassembled WGS sequence"/>
</dbReference>
<dbReference type="GO" id="GO:0060271">
    <property type="term" value="P:cilium assembly"/>
    <property type="evidence" value="ECO:0007669"/>
    <property type="project" value="TreeGrafter"/>
</dbReference>
<protein>
    <submittedName>
        <fullName evidence="5">Centromere protein J C-terminal domain-containing protein</fullName>
    </submittedName>
</protein>
<dbReference type="Gene3D" id="2.60.450.20">
    <property type="match status" value="1"/>
</dbReference>
<dbReference type="WBParaSite" id="TMUE_2000008354.1">
    <property type="protein sequence ID" value="TMUE_2000008354.1"/>
    <property type="gene ID" value="WBGene00290432"/>
</dbReference>
<dbReference type="InterPro" id="IPR047002">
    <property type="entry name" value="Tcp10_C_sf"/>
</dbReference>
<keyword evidence="4" id="KW-1185">Reference proteome</keyword>
<reference evidence="5" key="1">
    <citation type="submission" date="2019-12" db="UniProtKB">
        <authorList>
            <consortium name="WormBaseParasite"/>
        </authorList>
    </citation>
    <scope>IDENTIFICATION</scope>
</reference>
<feature type="coiled-coil region" evidence="2">
    <location>
        <begin position="222"/>
        <end position="362"/>
    </location>
</feature>
<dbReference type="GO" id="GO:0015631">
    <property type="term" value="F:tubulin binding"/>
    <property type="evidence" value="ECO:0007669"/>
    <property type="project" value="TreeGrafter"/>
</dbReference>
<accession>A0A5S6QMG6</accession>